<evidence type="ECO:0000313" key="1">
    <source>
        <dbReference type="EMBL" id="KAK3061888.1"/>
    </source>
</evidence>
<protein>
    <submittedName>
        <fullName evidence="1">Uncharacterized protein</fullName>
    </submittedName>
</protein>
<organism evidence="1 2">
    <name type="scientific">Coniosporium uncinatum</name>
    <dbReference type="NCBI Taxonomy" id="93489"/>
    <lineage>
        <taxon>Eukaryota</taxon>
        <taxon>Fungi</taxon>
        <taxon>Dikarya</taxon>
        <taxon>Ascomycota</taxon>
        <taxon>Pezizomycotina</taxon>
        <taxon>Dothideomycetes</taxon>
        <taxon>Dothideomycetes incertae sedis</taxon>
        <taxon>Coniosporium</taxon>
    </lineage>
</organism>
<name>A0ACC3D563_9PEZI</name>
<dbReference type="Proteomes" id="UP001186974">
    <property type="component" value="Unassembled WGS sequence"/>
</dbReference>
<gene>
    <name evidence="1" type="ORF">LTS18_005233</name>
</gene>
<comment type="caution">
    <text evidence="1">The sequence shown here is derived from an EMBL/GenBank/DDBJ whole genome shotgun (WGS) entry which is preliminary data.</text>
</comment>
<keyword evidence="2" id="KW-1185">Reference proteome</keyword>
<evidence type="ECO:0000313" key="2">
    <source>
        <dbReference type="Proteomes" id="UP001186974"/>
    </source>
</evidence>
<reference evidence="1" key="1">
    <citation type="submission" date="2024-09" db="EMBL/GenBank/DDBJ databases">
        <title>Black Yeasts Isolated from many extreme environments.</title>
        <authorList>
            <person name="Coleine C."/>
            <person name="Stajich J.E."/>
            <person name="Selbmann L."/>
        </authorList>
    </citation>
    <scope>NUCLEOTIDE SEQUENCE</scope>
    <source>
        <strain evidence="1">CCFEE 5737</strain>
    </source>
</reference>
<dbReference type="EMBL" id="JAWDJW010007575">
    <property type="protein sequence ID" value="KAK3061888.1"/>
    <property type="molecule type" value="Genomic_DNA"/>
</dbReference>
<sequence length="157" mass="17818">MLAIRKSNKKVEKSKANLLPCRIAHNGAVKADKRYWKTEINEGGTQTAYFRGRKLRARRIKVPKGYEGCLLNITDKTMTEPPNTDSDDLMGAQEDEEEASLQTRLAEQVSSFDEILVWKHEALPDPVEDPHVKGVEEWISFAEAIHSYEDSDTEPCN</sequence>
<accession>A0ACC3D563</accession>
<proteinExistence type="predicted"/>